<organism evidence="3 4">
    <name type="scientific">Loigolactobacillus jiayinensis</name>
    <dbReference type="NCBI Taxonomy" id="2486016"/>
    <lineage>
        <taxon>Bacteria</taxon>
        <taxon>Bacillati</taxon>
        <taxon>Bacillota</taxon>
        <taxon>Bacilli</taxon>
        <taxon>Lactobacillales</taxon>
        <taxon>Lactobacillaceae</taxon>
        <taxon>Loigolactobacillus</taxon>
    </lineage>
</organism>
<accession>A0ABW1RGR6</accession>
<feature type="domain" description="RNase H type-1" evidence="2">
    <location>
        <begin position="5"/>
        <end position="135"/>
    </location>
</feature>
<dbReference type="InterPro" id="IPR012337">
    <property type="entry name" value="RNaseH-like_sf"/>
</dbReference>
<gene>
    <name evidence="3" type="ORF">ACFQGP_07080</name>
</gene>
<name>A0ABW1RGR6_9LACO</name>
<dbReference type="SUPFAM" id="SSF53098">
    <property type="entry name" value="Ribonuclease H-like"/>
    <property type="match status" value="1"/>
</dbReference>
<dbReference type="Gene3D" id="3.30.420.10">
    <property type="entry name" value="Ribonuclease H-like superfamily/Ribonuclease H"/>
    <property type="match status" value="1"/>
</dbReference>
<dbReference type="InterPro" id="IPR002156">
    <property type="entry name" value="RNaseH_domain"/>
</dbReference>
<sequence length="154" mass="17610">MTNIIKIYTDGSYSPTAQTGGWAYMINDDEGFYSKCELRRESGRQKDPIFFEIKAIAKALEAVPTTKIKVIVYTDSIQAVNFAHGLDGGGNEKMPDNQWAKENFERTVANIKKLKRQLDRIQNVEVVKTRGHIGLNTKIHNKLYKFLYGKRSKH</sequence>
<evidence type="ECO:0000313" key="3">
    <source>
        <dbReference type="EMBL" id="MFC6170334.1"/>
    </source>
</evidence>
<protein>
    <submittedName>
        <fullName evidence="3">RNase H family protein</fullName>
    </submittedName>
</protein>
<comment type="caution">
    <text evidence="3">The sequence shown here is derived from an EMBL/GenBank/DDBJ whole genome shotgun (WGS) entry which is preliminary data.</text>
</comment>
<keyword evidence="4" id="KW-1185">Reference proteome</keyword>
<dbReference type="Proteomes" id="UP001596289">
    <property type="component" value="Unassembled WGS sequence"/>
</dbReference>
<dbReference type="InterPro" id="IPR036397">
    <property type="entry name" value="RNaseH_sf"/>
</dbReference>
<dbReference type="EMBL" id="JBHSSL010000041">
    <property type="protein sequence ID" value="MFC6170334.1"/>
    <property type="molecule type" value="Genomic_DNA"/>
</dbReference>
<feature type="coiled-coil region" evidence="1">
    <location>
        <begin position="97"/>
        <end position="124"/>
    </location>
</feature>
<dbReference type="Pfam" id="PF00075">
    <property type="entry name" value="RNase_H"/>
    <property type="match status" value="1"/>
</dbReference>
<evidence type="ECO:0000259" key="2">
    <source>
        <dbReference type="Pfam" id="PF00075"/>
    </source>
</evidence>
<evidence type="ECO:0000313" key="4">
    <source>
        <dbReference type="Proteomes" id="UP001596289"/>
    </source>
</evidence>
<dbReference type="RefSeq" id="WP_125552667.1">
    <property type="nucleotide sequence ID" value="NZ_JBHSSL010000041.1"/>
</dbReference>
<evidence type="ECO:0000256" key="1">
    <source>
        <dbReference type="SAM" id="Coils"/>
    </source>
</evidence>
<keyword evidence="1" id="KW-0175">Coiled coil</keyword>
<proteinExistence type="predicted"/>
<reference evidence="4" key="1">
    <citation type="journal article" date="2019" name="Int. J. Syst. Evol. Microbiol.">
        <title>The Global Catalogue of Microorganisms (GCM) 10K type strain sequencing project: providing services to taxonomists for standard genome sequencing and annotation.</title>
        <authorList>
            <consortium name="The Broad Institute Genomics Platform"/>
            <consortium name="The Broad Institute Genome Sequencing Center for Infectious Disease"/>
            <person name="Wu L."/>
            <person name="Ma J."/>
        </authorList>
    </citation>
    <scope>NUCLEOTIDE SEQUENCE [LARGE SCALE GENOMIC DNA]</scope>
    <source>
        <strain evidence="4">CCM 8904</strain>
    </source>
</reference>